<accession>A0A182QNR3</accession>
<dbReference type="InterPro" id="IPR002401">
    <property type="entry name" value="Cyt_P450_E_grp-I"/>
</dbReference>
<dbReference type="AlphaFoldDB" id="A0A182QNR3"/>
<feature type="chain" id="PRO_5046491466" description="Cytochrome P450" evidence="10">
    <location>
        <begin position="22"/>
        <end position="510"/>
    </location>
</feature>
<proteinExistence type="inferred from homology"/>
<dbReference type="Pfam" id="PF00067">
    <property type="entry name" value="p450"/>
    <property type="match status" value="1"/>
</dbReference>
<dbReference type="GO" id="GO:0006082">
    <property type="term" value="P:organic acid metabolic process"/>
    <property type="evidence" value="ECO:0007669"/>
    <property type="project" value="TreeGrafter"/>
</dbReference>
<evidence type="ECO:0008006" key="13">
    <source>
        <dbReference type="Google" id="ProtNLM"/>
    </source>
</evidence>
<name>A0A182QNR3_9DIPT</name>
<reference evidence="12" key="1">
    <citation type="submission" date="2014-01" db="EMBL/GenBank/DDBJ databases">
        <title>The Genome Sequence of Anopheles farauti FAR1 (V2).</title>
        <authorList>
            <consortium name="The Broad Institute Genomics Platform"/>
            <person name="Neafsey D.E."/>
            <person name="Besansky N."/>
            <person name="Howell P."/>
            <person name="Walton C."/>
            <person name="Young S.K."/>
            <person name="Zeng Q."/>
            <person name="Gargeya S."/>
            <person name="Fitzgerald M."/>
            <person name="Haas B."/>
            <person name="Abouelleil A."/>
            <person name="Allen A.W."/>
            <person name="Alvarado L."/>
            <person name="Arachchi H.M."/>
            <person name="Berlin A.M."/>
            <person name="Chapman S.B."/>
            <person name="Gainer-Dewar J."/>
            <person name="Goldberg J."/>
            <person name="Griggs A."/>
            <person name="Gujja S."/>
            <person name="Hansen M."/>
            <person name="Howarth C."/>
            <person name="Imamovic A."/>
            <person name="Ireland A."/>
            <person name="Larimer J."/>
            <person name="McCowan C."/>
            <person name="Murphy C."/>
            <person name="Pearson M."/>
            <person name="Poon T.W."/>
            <person name="Priest M."/>
            <person name="Roberts A."/>
            <person name="Saif S."/>
            <person name="Shea T."/>
            <person name="Sisk P."/>
            <person name="Sykes S."/>
            <person name="Wortman J."/>
            <person name="Nusbaum C."/>
            <person name="Birren B."/>
        </authorList>
    </citation>
    <scope>NUCLEOTIDE SEQUENCE [LARGE SCALE GENOMIC DNA]</scope>
    <source>
        <strain evidence="12">FAR1</strain>
    </source>
</reference>
<dbReference type="PROSITE" id="PS00086">
    <property type="entry name" value="CYTOCHROME_P450"/>
    <property type="match status" value="1"/>
</dbReference>
<evidence type="ECO:0000256" key="2">
    <source>
        <dbReference type="ARBA" id="ARBA00010617"/>
    </source>
</evidence>
<keyword evidence="3 8" id="KW-0349">Heme</keyword>
<dbReference type="PANTHER" id="PTHR24300:SF376">
    <property type="entry name" value="CYTOCHROME P450 15A1"/>
    <property type="match status" value="1"/>
</dbReference>
<evidence type="ECO:0000256" key="6">
    <source>
        <dbReference type="ARBA" id="ARBA00023004"/>
    </source>
</evidence>
<keyword evidence="5 9" id="KW-0560">Oxidoreductase</keyword>
<dbReference type="PRINTS" id="PR00463">
    <property type="entry name" value="EP450I"/>
</dbReference>
<comment type="cofactor">
    <cofactor evidence="1 8">
        <name>heme</name>
        <dbReference type="ChEBI" id="CHEBI:30413"/>
    </cofactor>
</comment>
<dbReference type="GO" id="GO:0008395">
    <property type="term" value="F:steroid hydroxylase activity"/>
    <property type="evidence" value="ECO:0007669"/>
    <property type="project" value="TreeGrafter"/>
</dbReference>
<organism evidence="11 12">
    <name type="scientific">Anopheles farauti</name>
    <dbReference type="NCBI Taxonomy" id="69004"/>
    <lineage>
        <taxon>Eukaryota</taxon>
        <taxon>Metazoa</taxon>
        <taxon>Ecdysozoa</taxon>
        <taxon>Arthropoda</taxon>
        <taxon>Hexapoda</taxon>
        <taxon>Insecta</taxon>
        <taxon>Pterygota</taxon>
        <taxon>Neoptera</taxon>
        <taxon>Endopterygota</taxon>
        <taxon>Diptera</taxon>
        <taxon>Nematocera</taxon>
        <taxon>Culicoidea</taxon>
        <taxon>Culicidae</taxon>
        <taxon>Anophelinae</taxon>
        <taxon>Anopheles</taxon>
    </lineage>
</organism>
<dbReference type="CDD" id="cd20651">
    <property type="entry name" value="CYP15A1-like"/>
    <property type="match status" value="1"/>
</dbReference>
<sequence>MRPNRRMFAILLGLTVALCFAYLIHEFRRPSNYPPGPPWLPIVGNTPYIRKLARQYGGQHKVFEMLGKSYGSDVIGLKLGREYVVVALNYPAVNEVHRNDVFAGRPDNFFIRLRTMGTRLGVTCTDGAFWAEHRSFVTRHLRQTGYGRQPMQLQIQNELNELVDVLRERHDEPIWPGSILSTSVINVLWTFVTGTRIPREDDRLQRLLGLLQDRSKAFDMSGGVLSQLPWLRFVAPEWSGYNLLRRFNRELNEFFAATIAAHHRHYSEDKANDDLIYGFIKEMRDRRDEPGTTFTDQQLTMIILDIFIAGGQTTSTTLDLAFMMMIVRPDIQARIRTEIDKTLRADELPQQTDRTQLPYTDAFLLEVQRFFHIVPVSGPRRTLADCTLGGYRVPKNTTVLIGLRTVHMDAGYWGDPEAFRPERFLDAGQATLGKAHLHTDRLMFFGIGKRRCLGEVLARACLFTFFVGIMQKFELLRPTGGDSRMEPSIVLRPGITLSPKPYEVVFRPRF</sequence>
<dbReference type="InterPro" id="IPR001128">
    <property type="entry name" value="Cyt_P450"/>
</dbReference>
<dbReference type="GO" id="GO:0020037">
    <property type="term" value="F:heme binding"/>
    <property type="evidence" value="ECO:0007669"/>
    <property type="project" value="InterPro"/>
</dbReference>
<dbReference type="EnsemblMetazoa" id="AFAF013867-RA">
    <property type="protein sequence ID" value="AFAF013867-PA"/>
    <property type="gene ID" value="AFAF013867"/>
</dbReference>
<comment type="similarity">
    <text evidence="2 9">Belongs to the cytochrome P450 family.</text>
</comment>
<evidence type="ECO:0000313" key="11">
    <source>
        <dbReference type="EnsemblMetazoa" id="AFAF013867-PA"/>
    </source>
</evidence>
<evidence type="ECO:0000256" key="9">
    <source>
        <dbReference type="RuleBase" id="RU000461"/>
    </source>
</evidence>
<dbReference type="PANTHER" id="PTHR24300">
    <property type="entry name" value="CYTOCHROME P450 508A4-RELATED"/>
    <property type="match status" value="1"/>
</dbReference>
<evidence type="ECO:0000313" key="12">
    <source>
        <dbReference type="Proteomes" id="UP000075886"/>
    </source>
</evidence>
<dbReference type="InterPro" id="IPR017972">
    <property type="entry name" value="Cyt_P450_CS"/>
</dbReference>
<feature type="signal peptide" evidence="10">
    <location>
        <begin position="1"/>
        <end position="21"/>
    </location>
</feature>
<dbReference type="Gene3D" id="1.10.630.10">
    <property type="entry name" value="Cytochrome P450"/>
    <property type="match status" value="1"/>
</dbReference>
<dbReference type="VEuPathDB" id="VectorBase:AFAF013867"/>
<dbReference type="GO" id="GO:0005789">
    <property type="term" value="C:endoplasmic reticulum membrane"/>
    <property type="evidence" value="ECO:0007669"/>
    <property type="project" value="UniProtKB-SubCell"/>
</dbReference>
<keyword evidence="12" id="KW-1185">Reference proteome</keyword>
<keyword evidence="6 8" id="KW-0408">Iron</keyword>
<reference evidence="11" key="2">
    <citation type="submission" date="2020-05" db="UniProtKB">
        <authorList>
            <consortium name="EnsemblMetazoa"/>
        </authorList>
    </citation>
    <scope>IDENTIFICATION</scope>
    <source>
        <strain evidence="11">FAR1</strain>
    </source>
</reference>
<dbReference type="PRINTS" id="PR00385">
    <property type="entry name" value="P450"/>
</dbReference>
<evidence type="ECO:0000256" key="4">
    <source>
        <dbReference type="ARBA" id="ARBA00022723"/>
    </source>
</evidence>
<evidence type="ECO:0000256" key="1">
    <source>
        <dbReference type="ARBA" id="ARBA00001971"/>
    </source>
</evidence>
<evidence type="ECO:0000256" key="5">
    <source>
        <dbReference type="ARBA" id="ARBA00023002"/>
    </source>
</evidence>
<dbReference type="GO" id="GO:0005506">
    <property type="term" value="F:iron ion binding"/>
    <property type="evidence" value="ECO:0007669"/>
    <property type="project" value="InterPro"/>
</dbReference>
<dbReference type="EMBL" id="AXCN02000360">
    <property type="status" value="NOT_ANNOTATED_CDS"/>
    <property type="molecule type" value="Genomic_DNA"/>
</dbReference>
<dbReference type="InterPro" id="IPR036396">
    <property type="entry name" value="Cyt_P450_sf"/>
</dbReference>
<dbReference type="GO" id="GO:0016712">
    <property type="term" value="F:oxidoreductase activity, acting on paired donors, with incorporation or reduction of molecular oxygen, reduced flavin or flavoprotein as one donor, and incorporation of one atom of oxygen"/>
    <property type="evidence" value="ECO:0007669"/>
    <property type="project" value="TreeGrafter"/>
</dbReference>
<evidence type="ECO:0000256" key="3">
    <source>
        <dbReference type="ARBA" id="ARBA00022617"/>
    </source>
</evidence>
<evidence type="ECO:0000256" key="10">
    <source>
        <dbReference type="SAM" id="SignalP"/>
    </source>
</evidence>
<keyword evidence="4 8" id="KW-0479">Metal-binding</keyword>
<dbReference type="Proteomes" id="UP000075886">
    <property type="component" value="Unassembled WGS sequence"/>
</dbReference>
<keyword evidence="10" id="KW-0732">Signal</keyword>
<keyword evidence="7 9" id="KW-0503">Monooxygenase</keyword>
<dbReference type="GO" id="GO:0006805">
    <property type="term" value="P:xenobiotic metabolic process"/>
    <property type="evidence" value="ECO:0007669"/>
    <property type="project" value="TreeGrafter"/>
</dbReference>
<feature type="binding site" description="axial binding residue" evidence="8">
    <location>
        <position position="452"/>
    </location>
    <ligand>
        <name>heme</name>
        <dbReference type="ChEBI" id="CHEBI:30413"/>
    </ligand>
    <ligandPart>
        <name>Fe</name>
        <dbReference type="ChEBI" id="CHEBI:18248"/>
    </ligandPart>
</feature>
<dbReference type="InterPro" id="IPR050182">
    <property type="entry name" value="Cytochrome_P450_fam2"/>
</dbReference>
<protein>
    <recommendedName>
        <fullName evidence="13">Cytochrome P450</fullName>
    </recommendedName>
</protein>
<dbReference type="SUPFAM" id="SSF48264">
    <property type="entry name" value="Cytochrome P450"/>
    <property type="match status" value="1"/>
</dbReference>
<evidence type="ECO:0000256" key="8">
    <source>
        <dbReference type="PIRSR" id="PIRSR602401-1"/>
    </source>
</evidence>
<dbReference type="STRING" id="69004.A0A182QNR3"/>
<evidence type="ECO:0000256" key="7">
    <source>
        <dbReference type="ARBA" id="ARBA00023033"/>
    </source>
</evidence>